<keyword evidence="3" id="KW-1185">Reference proteome</keyword>
<dbReference type="InterPro" id="IPR011990">
    <property type="entry name" value="TPR-like_helical_dom_sf"/>
</dbReference>
<dbReference type="Proteomes" id="UP000316726">
    <property type="component" value="Chromosome 2"/>
</dbReference>
<feature type="repeat" description="TPR" evidence="1">
    <location>
        <begin position="115"/>
        <end position="148"/>
    </location>
</feature>
<keyword evidence="1" id="KW-0802">TPR repeat</keyword>
<dbReference type="PANTHER" id="PTHR47908">
    <property type="match status" value="1"/>
</dbReference>
<dbReference type="EMBL" id="CP031035">
    <property type="protein sequence ID" value="QDZ18653.1"/>
    <property type="molecule type" value="Genomic_DNA"/>
</dbReference>
<protein>
    <submittedName>
        <fullName evidence="2">Uncharacterized protein</fullName>
    </submittedName>
</protein>
<name>A0A5B8MDZ6_9CHLO</name>
<sequence length="268" mass="29667">MGTGRTRVEGGRCVRAEAFGSSSRKVDRRTTGAIASVSALAALLPSPSRARADVMRRRETTASRGGGGFFENFLNPDWKQARALVQDGMRKFLDGDVQGSVAAFDSAIALDAELKTQLWQRGLSLYYAGEYELAAEQFRSDVALNPNDTEEALWAFLSEAQVVGSAKAREQFLKVGRDPRTLLRVVYDKYKAGEGDPAKEILEEAARAESAHDEFYSNLYCALWYEAEGQEYLAKKFMLEAVDTRYALQSGDYMAGLARVACKVRKWA</sequence>
<gene>
    <name evidence="2" type="ORF">A3770_02p11710</name>
</gene>
<reference evidence="2 3" key="1">
    <citation type="submission" date="2018-07" db="EMBL/GenBank/DDBJ databases">
        <title>The complete nuclear genome of the prasinophyte Chloropicon primus (CCMP1205).</title>
        <authorList>
            <person name="Pombert J.-F."/>
            <person name="Otis C."/>
            <person name="Turmel M."/>
            <person name="Lemieux C."/>
        </authorList>
    </citation>
    <scope>NUCLEOTIDE SEQUENCE [LARGE SCALE GENOMIC DNA]</scope>
    <source>
        <strain evidence="2 3">CCMP1205</strain>
    </source>
</reference>
<dbReference type="AlphaFoldDB" id="A0A5B8MDZ6"/>
<accession>A0A5B8MDZ6</accession>
<organism evidence="2 3">
    <name type="scientific">Chloropicon primus</name>
    <dbReference type="NCBI Taxonomy" id="1764295"/>
    <lineage>
        <taxon>Eukaryota</taxon>
        <taxon>Viridiplantae</taxon>
        <taxon>Chlorophyta</taxon>
        <taxon>Chloropicophyceae</taxon>
        <taxon>Chloropicales</taxon>
        <taxon>Chloropicaceae</taxon>
        <taxon>Chloropicon</taxon>
    </lineage>
</organism>
<dbReference type="PANTHER" id="PTHR47908:SF2">
    <property type="entry name" value="TETRATRICOPEPTIDE REPEAT (TPR)-LIKE SUPERFAMILY PROTEIN"/>
    <property type="match status" value="1"/>
</dbReference>
<evidence type="ECO:0000313" key="2">
    <source>
        <dbReference type="EMBL" id="QDZ18653.1"/>
    </source>
</evidence>
<dbReference type="Gene3D" id="1.25.40.10">
    <property type="entry name" value="Tetratricopeptide repeat domain"/>
    <property type="match status" value="1"/>
</dbReference>
<dbReference type="InterPro" id="IPR019734">
    <property type="entry name" value="TPR_rpt"/>
</dbReference>
<dbReference type="PROSITE" id="PS50005">
    <property type="entry name" value="TPR"/>
    <property type="match status" value="1"/>
</dbReference>
<evidence type="ECO:0000256" key="1">
    <source>
        <dbReference type="PROSITE-ProRule" id="PRU00339"/>
    </source>
</evidence>
<proteinExistence type="predicted"/>
<dbReference type="SUPFAM" id="SSF48452">
    <property type="entry name" value="TPR-like"/>
    <property type="match status" value="1"/>
</dbReference>
<dbReference type="GO" id="GO:0009507">
    <property type="term" value="C:chloroplast"/>
    <property type="evidence" value="ECO:0007669"/>
    <property type="project" value="TreeGrafter"/>
</dbReference>
<dbReference type="OrthoDB" id="2017782at2759"/>
<evidence type="ECO:0000313" key="3">
    <source>
        <dbReference type="Proteomes" id="UP000316726"/>
    </source>
</evidence>